<dbReference type="Gene3D" id="3.10.250.10">
    <property type="entry name" value="SRCR-like domain"/>
    <property type="match status" value="1"/>
</dbReference>
<dbReference type="Gene3D" id="2.60.120.1000">
    <property type="match status" value="1"/>
</dbReference>
<evidence type="ECO:0000256" key="4">
    <source>
        <dbReference type="SAM" id="SignalP"/>
    </source>
</evidence>
<dbReference type="PROSITE" id="PS50287">
    <property type="entry name" value="SRCR_2"/>
    <property type="match status" value="1"/>
</dbReference>
<dbReference type="InterPro" id="IPR000884">
    <property type="entry name" value="TSP1_rpt"/>
</dbReference>
<evidence type="ECO:0000256" key="2">
    <source>
        <dbReference type="ARBA" id="ARBA00023157"/>
    </source>
</evidence>
<dbReference type="Gene3D" id="2.20.100.10">
    <property type="entry name" value="Thrombospondin type-1 (TSP1) repeat"/>
    <property type="match status" value="28"/>
</dbReference>
<proteinExistence type="predicted"/>
<dbReference type="PANTHER" id="PTHR22906">
    <property type="entry name" value="PROPERDIN"/>
    <property type="match status" value="1"/>
</dbReference>
<feature type="domain" description="SRCR" evidence="5">
    <location>
        <begin position="279"/>
        <end position="380"/>
    </location>
</feature>
<gene>
    <name evidence="8" type="primary">LOC106815007</name>
</gene>
<evidence type="ECO:0000259" key="5">
    <source>
        <dbReference type="PROSITE" id="PS50287"/>
    </source>
</evidence>
<dbReference type="RefSeq" id="XP_014674902.1">
    <property type="nucleotide sequence ID" value="XM_014819416.1"/>
</dbReference>
<dbReference type="InterPro" id="IPR001190">
    <property type="entry name" value="SRCR"/>
</dbReference>
<sequence>MSRISGLCLILASCLGVALGDALTTTFHEWTVDETLHEFRDRALRGHTLRDIEGVKLLPLCARFCLNDHTCQSFNFHLAEELCELNNVTHAESPNDVRDESGSVYYPRTAFSVDARAFSHCASQRCPSGGVCIDGCYGSEDSFCICPGDNGRTDDCAERGLPTWAEWASWTPCSVSCSEGFHKRERVCRDPANPTKVLPDDTCGGFSSETEVCYAGKECPYWTHWTSWSYCTTFNTCGEGICSRERRCTNDGIIDTDPNCKGRQEQETQCKAVDCFSPVRLSSDTQLYGEGRVEVYDSIVGDWGKVCSNGWDSADANVICRQFGFPGEAEVFIEYGEGITPYIMEGVNCKGDEWTIQSCEHNGWRIASCINGTAVGVKCKVNGGWGTWGEWGACSVTCDNGTSVRKRECDNPPPMRGGATCEGSSKEERPCVGFKCAWWSDWEDWSECSATCGGGGRNRSRTCNGVVKDCKGNYTEIQECNTHFCPVDGIWSTWLDWMECNASCNGGVHMRKRDCVGPFYSGKNCTGTNMDLAKCNTHSCPVDGIWKDWQDWRACHATCGGALQFRSRHCRTPKYGGRDCIGLSQEVRACNEEPCPGNEAWLLEFSSWAPWTACNTSCGGGSQVRSRACSIPFAMRNTTRNCTGLFVEQRACNDEYCPVDGSWVTWNPWQACNRTCGGGRRLRTRLCYAPMYNGADCVGDNTDSESCNEHACPDAGTWREWESWSPCTVSCGRGHRHRSRGCNGAGDGIQCPGETYESQPCRKRACPQPPPLGTASRIRPEDGYWLAWQPWTPCSVSCGWGNHTRSRHCVGPYHGGDPCNGTEDDGRSCHERECPVDGFWQEWSDWVSCNVTCGGGQQTRVRECQAPLHDGIDCGGDAEQERSCNDQPCPIDGELEEWSDWSECTVTCGGGIQNRSRSCVGPFYGGLECLAALSETQKCRENYCPIDGVWREWSEWTECVVTCGGSVQSRQRGCTGPYYGGADCDGETLEEQVCNTNPCPVNGEWQEWGEWTECTLTCGSGSQDRERECTKALHGGFNCSGNATNSRICNTQFCPIDGVWRQWSDWSECNVTCGGGQSYKNRSCSGPYYSGLDCQGPSTEHKSCNEHHCPVDGVFTPWTDWSECSVTCGGGWQNHSRECVGTMYGGRPCPGNSSEERLCNENLCPTMCGMDLALQGLSTDQIGRKARMELKSSWTQWSDWSDCSSTCGSSAKQSRRRECIVRETTCVGSDGEARLCSLHPCPEDGQWSDWSKWSECSATCGSASHTRYRVCEGRAHGGLDCAGAATERASCDSVACSELESYGSFKESLEAMFSVESCSAAEILYFVVQVDGFWHPWSEWTECTVSCNGGKQARFRECVEEQYGGVPCRGETTENRPCGNDKCPELKSYGSFKESLEAMFSVESCSAAEILYFVVQVDGFWHPWSEWTECTVSCNGGKQARFRECVEEQYGGVPCRGETTENRPCGNDKCPVDGVWRSWTSWERCSVSCGGGENSRSRTCIGPFHGGAACDGNSSEWGNCSSNPCPVDGAWLDWSEWTGCNVPCGGGTTRRNRTCVEPLYGGYPCRGDPVEIHPCNTAPCAVDGVWEEWTHWTNCTLSCGGGEQWHSRRCEGPYHGGADCAGPTNVTRACNTHNCAVDGRWRAWSDWSMCTLECGGGEGRRNRTCVEPLYGGRPCGGREKETRPCNEHPCAIDGVWRPWAAWEACNVSCGGGVQMRRRSCFGPLHGGAECPGSPHDSRRCNDQACPIDGVWLEWAPWDICPVSCGGSEESRMRDCNGPYYGGGPCVGKAQQTRACNDHPCPIDGKWSSWGGWTECSTSCGVGFVNRSRVCVGPFHEGKLCSENHTETAECNETPCPIPGEWFEWGPWGRCSVSCMGGLRSRKRECDMDSYGEITAPCIGKKDEIGECNKHGCSVRNCADLVNKAQDEVISGYYGIDPDQEGPLQNFPVWCDTLTDPTGITVIHHNSEERDLVRDYEGAGEYQRVIKYANASLDQAQALVDLSTKCTQFVKWECLSAAINHPDKQLKLTYTVNRFTEPMDYFGGAEPGSNMCACGMSNSCAVPGTVCNCDANDNVWRADSGNITNREDLPLAEFRAGDTGSTNDEEWEKEEGYHTIGPLRCSGLNEDWNFFF</sequence>
<feature type="domain" description="Apple" evidence="6">
    <location>
        <begin position="31"/>
        <end position="110"/>
    </location>
</feature>
<dbReference type="Pfam" id="PF00090">
    <property type="entry name" value="TSP_1"/>
    <property type="match status" value="28"/>
</dbReference>
<keyword evidence="4" id="KW-0732">Signal</keyword>
<keyword evidence="1" id="KW-0677">Repeat</keyword>
<protein>
    <submittedName>
        <fullName evidence="8">SCO-spondin-like</fullName>
    </submittedName>
</protein>
<keyword evidence="7" id="KW-1185">Reference proteome</keyword>
<feature type="disulfide bond" evidence="3">
    <location>
        <begin position="349"/>
        <end position="359"/>
    </location>
</feature>
<dbReference type="PROSITE" id="PS50092">
    <property type="entry name" value="TSP1"/>
    <property type="match status" value="28"/>
</dbReference>
<evidence type="ECO:0000259" key="6">
    <source>
        <dbReference type="PROSITE" id="PS50948"/>
    </source>
</evidence>
<dbReference type="Pfam" id="PF00024">
    <property type="entry name" value="PAN_1"/>
    <property type="match status" value="1"/>
</dbReference>
<dbReference type="SMART" id="SM00202">
    <property type="entry name" value="SR"/>
    <property type="match status" value="1"/>
</dbReference>
<keyword evidence="2 3" id="KW-1015">Disulfide bond</keyword>
<dbReference type="InterPro" id="IPR036772">
    <property type="entry name" value="SRCR-like_dom_sf"/>
</dbReference>
<dbReference type="InterPro" id="IPR036383">
    <property type="entry name" value="TSP1_rpt_sf"/>
</dbReference>
<dbReference type="SMART" id="SM00209">
    <property type="entry name" value="TSP1"/>
    <property type="match status" value="28"/>
</dbReference>
<dbReference type="SUPFAM" id="SSF82895">
    <property type="entry name" value="TSP-1 type 1 repeat"/>
    <property type="match status" value="28"/>
</dbReference>
<feature type="signal peptide" evidence="4">
    <location>
        <begin position="1"/>
        <end position="20"/>
    </location>
</feature>
<reference evidence="8" key="1">
    <citation type="submission" date="2025-08" db="UniProtKB">
        <authorList>
            <consortium name="RefSeq"/>
        </authorList>
    </citation>
    <scope>IDENTIFICATION</scope>
</reference>
<evidence type="ECO:0000256" key="1">
    <source>
        <dbReference type="ARBA" id="ARBA00022737"/>
    </source>
</evidence>
<accession>A0ABM1ERT1</accession>
<evidence type="ECO:0000256" key="3">
    <source>
        <dbReference type="PROSITE-ProRule" id="PRU00196"/>
    </source>
</evidence>
<dbReference type="SUPFAM" id="SSF56487">
    <property type="entry name" value="SRCR-like"/>
    <property type="match status" value="1"/>
</dbReference>
<dbReference type="PROSITE" id="PS50948">
    <property type="entry name" value="PAN"/>
    <property type="match status" value="1"/>
</dbReference>
<dbReference type="PANTHER" id="PTHR22906:SF53">
    <property type="entry name" value="HEMICENTIN-1"/>
    <property type="match status" value="1"/>
</dbReference>
<evidence type="ECO:0000313" key="8">
    <source>
        <dbReference type="RefSeq" id="XP_014674902.1"/>
    </source>
</evidence>
<dbReference type="GeneID" id="106815007"/>
<dbReference type="SUPFAM" id="SSF57414">
    <property type="entry name" value="Hairpin loop containing domain-like"/>
    <property type="match status" value="1"/>
</dbReference>
<feature type="chain" id="PRO_5045074598" evidence="4">
    <location>
        <begin position="21"/>
        <end position="2131"/>
    </location>
</feature>
<evidence type="ECO:0000313" key="7">
    <source>
        <dbReference type="Proteomes" id="UP000695022"/>
    </source>
</evidence>
<organism evidence="7 8">
    <name type="scientific">Priapulus caudatus</name>
    <name type="common">Priapulid worm</name>
    <dbReference type="NCBI Taxonomy" id="37621"/>
    <lineage>
        <taxon>Eukaryota</taxon>
        <taxon>Metazoa</taxon>
        <taxon>Ecdysozoa</taxon>
        <taxon>Scalidophora</taxon>
        <taxon>Priapulida</taxon>
        <taxon>Priapulimorpha</taxon>
        <taxon>Priapulimorphida</taxon>
        <taxon>Priapulidae</taxon>
        <taxon>Priapulus</taxon>
    </lineage>
</organism>
<dbReference type="Proteomes" id="UP000695022">
    <property type="component" value="Unplaced"/>
</dbReference>
<dbReference type="InterPro" id="IPR052065">
    <property type="entry name" value="Compl_asym_regulator"/>
</dbReference>
<comment type="caution">
    <text evidence="3">Lacks conserved residue(s) required for the propagation of feature annotation.</text>
</comment>
<dbReference type="InterPro" id="IPR003609">
    <property type="entry name" value="Pan_app"/>
</dbReference>
<name>A0ABM1ERT1_PRICU</name>